<feature type="domain" description="Glycoside hydrolase family 20 catalytic" evidence="5">
    <location>
        <begin position="21"/>
        <end position="76"/>
    </location>
</feature>
<evidence type="ECO:0000313" key="7">
    <source>
        <dbReference type="Proteomes" id="UP000270094"/>
    </source>
</evidence>
<dbReference type="EC" id="3.2.1.52" evidence="3"/>
<keyword evidence="7" id="KW-1185">Reference proteome</keyword>
<reference evidence="6 7" key="1">
    <citation type="submission" date="2018-11" db="EMBL/GenBank/DDBJ databases">
        <authorList>
            <consortium name="Pathogen Informatics"/>
        </authorList>
    </citation>
    <scope>NUCLEOTIDE SEQUENCE [LARGE SCALE GENOMIC DNA]</scope>
</reference>
<evidence type="ECO:0000259" key="5">
    <source>
        <dbReference type="Pfam" id="PF00728"/>
    </source>
</evidence>
<evidence type="ECO:0000256" key="4">
    <source>
        <dbReference type="ARBA" id="ARBA00022801"/>
    </source>
</evidence>
<dbReference type="Gene3D" id="3.20.20.80">
    <property type="entry name" value="Glycosidases"/>
    <property type="match status" value="1"/>
</dbReference>
<dbReference type="GO" id="GO:0016020">
    <property type="term" value="C:membrane"/>
    <property type="evidence" value="ECO:0007669"/>
    <property type="project" value="TreeGrafter"/>
</dbReference>
<dbReference type="GO" id="GO:0004563">
    <property type="term" value="F:beta-N-acetylhexosaminidase activity"/>
    <property type="evidence" value="ECO:0007669"/>
    <property type="project" value="UniProtKB-EC"/>
</dbReference>
<dbReference type="InterPro" id="IPR017853">
    <property type="entry name" value="GH"/>
</dbReference>
<dbReference type="Proteomes" id="UP000270094">
    <property type="component" value="Unassembled WGS sequence"/>
</dbReference>
<dbReference type="EMBL" id="UYYB01095999">
    <property type="protein sequence ID" value="VDM75894.1"/>
    <property type="molecule type" value="Genomic_DNA"/>
</dbReference>
<dbReference type="InterPro" id="IPR015883">
    <property type="entry name" value="Glyco_hydro_20_cat"/>
</dbReference>
<dbReference type="GO" id="GO:0005764">
    <property type="term" value="C:lysosome"/>
    <property type="evidence" value="ECO:0007669"/>
    <property type="project" value="TreeGrafter"/>
</dbReference>
<proteinExistence type="inferred from homology"/>
<dbReference type="Pfam" id="PF00728">
    <property type="entry name" value="Glyco_hydro_20"/>
    <property type="match status" value="1"/>
</dbReference>
<evidence type="ECO:0000256" key="2">
    <source>
        <dbReference type="ARBA" id="ARBA00006285"/>
    </source>
</evidence>
<dbReference type="PANTHER" id="PTHR22600">
    <property type="entry name" value="BETA-HEXOSAMINIDASE"/>
    <property type="match status" value="1"/>
</dbReference>
<dbReference type="AlphaFoldDB" id="A0A3P7JCV1"/>
<comment type="similarity">
    <text evidence="2">Belongs to the glycosyl hydrolase 20 family.</text>
</comment>
<dbReference type="OrthoDB" id="428480at2759"/>
<dbReference type="PANTHER" id="PTHR22600:SF21">
    <property type="entry name" value="BETA-HEXOSAMINIDASE A"/>
    <property type="match status" value="1"/>
</dbReference>
<gene>
    <name evidence="6" type="ORF">SVUK_LOCUS10892</name>
</gene>
<evidence type="ECO:0000313" key="6">
    <source>
        <dbReference type="EMBL" id="VDM75894.1"/>
    </source>
</evidence>
<dbReference type="InterPro" id="IPR025705">
    <property type="entry name" value="Beta_hexosaminidase_sua/sub"/>
</dbReference>
<name>A0A3P7JCV1_STRVU</name>
<comment type="catalytic activity">
    <reaction evidence="1">
        <text>Hydrolysis of terminal non-reducing N-acetyl-D-hexosamine residues in N-acetyl-beta-D-hexosaminides.</text>
        <dbReference type="EC" id="3.2.1.52"/>
    </reaction>
</comment>
<dbReference type="GO" id="GO:0005975">
    <property type="term" value="P:carbohydrate metabolic process"/>
    <property type="evidence" value="ECO:0007669"/>
    <property type="project" value="InterPro"/>
</dbReference>
<keyword evidence="4" id="KW-0378">Hydrolase</keyword>
<dbReference type="PRINTS" id="PR00738">
    <property type="entry name" value="GLHYDRLASE20"/>
</dbReference>
<evidence type="ECO:0000256" key="1">
    <source>
        <dbReference type="ARBA" id="ARBA00001231"/>
    </source>
</evidence>
<accession>A0A3P7JCV1</accession>
<sequence length="127" mass="14753">MELIGKTQYQAILHQIHGMVGKYYYCDPTDFEGTDEQKALVLGGIAAIWGEMVDDTNIESRLWPRASAVAERLWSPKENTKKALNFPYFVAEDAWPRMHEQRCRMVARGFRFQPVNNPDFCPYEFDS</sequence>
<protein>
    <recommendedName>
        <fullName evidence="3">beta-N-acetylhexosaminidase</fullName>
        <ecNumber evidence="3">3.2.1.52</ecNumber>
    </recommendedName>
</protein>
<dbReference type="GO" id="GO:0006689">
    <property type="term" value="P:ganglioside catabolic process"/>
    <property type="evidence" value="ECO:0007669"/>
    <property type="project" value="TreeGrafter"/>
</dbReference>
<dbReference type="GO" id="GO:0030203">
    <property type="term" value="P:glycosaminoglycan metabolic process"/>
    <property type="evidence" value="ECO:0007669"/>
    <property type="project" value="TreeGrafter"/>
</dbReference>
<dbReference type="SUPFAM" id="SSF51445">
    <property type="entry name" value="(Trans)glycosidases"/>
    <property type="match status" value="1"/>
</dbReference>
<organism evidence="6 7">
    <name type="scientific">Strongylus vulgaris</name>
    <name type="common">Blood worm</name>
    <dbReference type="NCBI Taxonomy" id="40348"/>
    <lineage>
        <taxon>Eukaryota</taxon>
        <taxon>Metazoa</taxon>
        <taxon>Ecdysozoa</taxon>
        <taxon>Nematoda</taxon>
        <taxon>Chromadorea</taxon>
        <taxon>Rhabditida</taxon>
        <taxon>Rhabditina</taxon>
        <taxon>Rhabditomorpha</taxon>
        <taxon>Strongyloidea</taxon>
        <taxon>Strongylidae</taxon>
        <taxon>Strongylus</taxon>
    </lineage>
</organism>
<evidence type="ECO:0000256" key="3">
    <source>
        <dbReference type="ARBA" id="ARBA00012663"/>
    </source>
</evidence>